<evidence type="ECO:0000313" key="2">
    <source>
        <dbReference type="Proteomes" id="UP001058074"/>
    </source>
</evidence>
<comment type="caution">
    <text evidence="1">The sequence shown here is derived from an EMBL/GenBank/DDBJ whole genome shotgun (WGS) entry which is preliminary data.</text>
</comment>
<sequence>MEDKNKKEHFMGIPIEKHDTAAWANIEDTKPVSNVSVPAKSETRNAKDWVDANQK</sequence>
<proteinExistence type="predicted"/>
<reference evidence="1" key="1">
    <citation type="journal article" date="2025" name="Int. J. Syst. Evol. Microbiol.">
        <title>Inconstantimicrobium mannanitabidum sp. nov., a novel member of the family Clostridiaceae isolated from anoxic soil under the treatment of reductive soil disinfestation.</title>
        <authorList>
            <person name="Ueki A."/>
            <person name="Tonouchi A."/>
            <person name="Honma S."/>
            <person name="Kaku N."/>
            <person name="Ueki K."/>
        </authorList>
    </citation>
    <scope>NUCLEOTIDE SEQUENCE</scope>
    <source>
        <strain evidence="1">TW13</strain>
    </source>
</reference>
<keyword evidence="2" id="KW-1185">Reference proteome</keyword>
<organism evidence="1 2">
    <name type="scientific">Inconstantimicrobium mannanitabidum</name>
    <dbReference type="NCBI Taxonomy" id="1604901"/>
    <lineage>
        <taxon>Bacteria</taxon>
        <taxon>Bacillati</taxon>
        <taxon>Bacillota</taxon>
        <taxon>Clostridia</taxon>
        <taxon>Eubacteriales</taxon>
        <taxon>Clostridiaceae</taxon>
        <taxon>Inconstantimicrobium</taxon>
    </lineage>
</organism>
<protein>
    <submittedName>
        <fullName evidence="1">Uncharacterized protein</fullName>
    </submittedName>
</protein>
<dbReference type="Proteomes" id="UP001058074">
    <property type="component" value="Unassembled WGS sequence"/>
</dbReference>
<dbReference type="EMBL" id="BROD01000001">
    <property type="protein sequence ID" value="GKX67392.1"/>
    <property type="molecule type" value="Genomic_DNA"/>
</dbReference>
<gene>
    <name evidence="1" type="ORF">rsdtw13_26500</name>
</gene>
<evidence type="ECO:0000313" key="1">
    <source>
        <dbReference type="EMBL" id="GKX67392.1"/>
    </source>
</evidence>
<name>A0ACB5RDZ1_9CLOT</name>
<accession>A0ACB5RDZ1</accession>